<dbReference type="EMBL" id="JQBQ01000074">
    <property type="protein sequence ID" value="KRN84613.1"/>
    <property type="molecule type" value="Genomic_DNA"/>
</dbReference>
<dbReference type="AlphaFoldDB" id="A0A0R2KB89"/>
<protein>
    <recommendedName>
        <fullName evidence="1">ASCH domain-containing protein</fullName>
    </recommendedName>
</protein>
<dbReference type="SUPFAM" id="SSF88697">
    <property type="entry name" value="PUA domain-like"/>
    <property type="match status" value="1"/>
</dbReference>
<organism evidence="2 3">
    <name type="scientific">Lactobacillus amylovorus subsp. animalium DSM 16698</name>
    <dbReference type="NCBI Taxonomy" id="695563"/>
    <lineage>
        <taxon>Bacteria</taxon>
        <taxon>Bacillati</taxon>
        <taxon>Bacillota</taxon>
        <taxon>Bacilli</taxon>
        <taxon>Lactobacillales</taxon>
        <taxon>Lactobacillaceae</taxon>
        <taxon>Lactobacillus</taxon>
        <taxon>Lactobacillus amylovorus subsp. animalium</taxon>
    </lineage>
</organism>
<proteinExistence type="predicted"/>
<dbReference type="Pfam" id="PF04266">
    <property type="entry name" value="ASCH"/>
    <property type="match status" value="1"/>
</dbReference>
<comment type="caution">
    <text evidence="2">The sequence shown here is derived from an EMBL/GenBank/DDBJ whole genome shotgun (WGS) entry which is preliminary data.</text>
</comment>
<evidence type="ECO:0000313" key="3">
    <source>
        <dbReference type="Proteomes" id="UP000051529"/>
    </source>
</evidence>
<reference evidence="2 3" key="1">
    <citation type="journal article" date="2015" name="Genome Announc.">
        <title>Expanding the biotechnology potential of lactobacilli through comparative genomics of 213 strains and associated genera.</title>
        <authorList>
            <person name="Sun Z."/>
            <person name="Harris H.M."/>
            <person name="McCann A."/>
            <person name="Guo C."/>
            <person name="Argimon S."/>
            <person name="Zhang W."/>
            <person name="Yang X."/>
            <person name="Jeffery I.B."/>
            <person name="Cooney J.C."/>
            <person name="Kagawa T.F."/>
            <person name="Liu W."/>
            <person name="Song Y."/>
            <person name="Salvetti E."/>
            <person name="Wrobel A."/>
            <person name="Rasinkangas P."/>
            <person name="Parkhill J."/>
            <person name="Rea M.C."/>
            <person name="O'Sullivan O."/>
            <person name="Ritari J."/>
            <person name="Douillard F.P."/>
            <person name="Paul Ross R."/>
            <person name="Yang R."/>
            <person name="Briner A.E."/>
            <person name="Felis G.E."/>
            <person name="de Vos W.M."/>
            <person name="Barrangou R."/>
            <person name="Klaenhammer T.R."/>
            <person name="Caufield P.W."/>
            <person name="Cui Y."/>
            <person name="Zhang H."/>
            <person name="O'Toole P.W."/>
        </authorList>
    </citation>
    <scope>NUCLEOTIDE SEQUENCE [LARGE SCALE GENOMIC DNA]</scope>
    <source>
        <strain evidence="2 3">DSM 16698</strain>
    </source>
</reference>
<name>A0A0R2KB89_LACAM</name>
<dbReference type="PATRIC" id="fig|695563.3.peg.1897"/>
<feature type="domain" description="ASCH" evidence="1">
    <location>
        <begin position="4"/>
        <end position="68"/>
    </location>
</feature>
<dbReference type="InterPro" id="IPR015947">
    <property type="entry name" value="PUA-like_sf"/>
</dbReference>
<sequence length="136" mass="15815">MKALSVRGDYIMDIIAGKKKIEYRTWKTNYRGPLLMCSTTKKVAGAAPGYAICVVNLKSIQYFPFEDLYYWNIELADVIKPIHVKGQLKLFNVDDDLIKPISMKEFESEVRPLIYTPKRRKKSNKKIIPNVFRIVK</sequence>
<dbReference type="Gene3D" id="2.30.130.30">
    <property type="entry name" value="Hypothetical protein"/>
    <property type="match status" value="1"/>
</dbReference>
<dbReference type="Proteomes" id="UP000051529">
    <property type="component" value="Unassembled WGS sequence"/>
</dbReference>
<gene>
    <name evidence="2" type="ORF">IV44_GL001825</name>
</gene>
<evidence type="ECO:0000313" key="2">
    <source>
        <dbReference type="EMBL" id="KRN84613.1"/>
    </source>
</evidence>
<dbReference type="RefSeq" id="WP_056985900.1">
    <property type="nucleotide sequence ID" value="NZ_JQBQ01000074.1"/>
</dbReference>
<accession>A0A0R2KB89</accession>
<evidence type="ECO:0000259" key="1">
    <source>
        <dbReference type="Pfam" id="PF04266"/>
    </source>
</evidence>
<dbReference type="InterPro" id="IPR007374">
    <property type="entry name" value="ASCH_domain"/>
</dbReference>